<dbReference type="PANTHER" id="PTHR24567:SF74">
    <property type="entry name" value="HTH-TYPE TRANSCRIPTIONAL REGULATOR ARCR"/>
    <property type="match status" value="1"/>
</dbReference>
<evidence type="ECO:0000256" key="1">
    <source>
        <dbReference type="ARBA" id="ARBA00023015"/>
    </source>
</evidence>
<dbReference type="Gene3D" id="1.10.10.10">
    <property type="entry name" value="Winged helix-like DNA-binding domain superfamily/Winged helix DNA-binding domain"/>
    <property type="match status" value="1"/>
</dbReference>
<sequence>MSALQPEHIRRICGVFPSFSSVSAELWHTAELVAVTPDTPHSVREGHVLQHAMFIVGGSIRVYKISSSGREITLYRVQGGQCCVLMMASIMGDMEYEASVSVETESEVLLIPVPLFKSWMDTVKPFRQFIYRQFVERMTKVTALLEQVAFQPVPCRIAAYLLRHSEHADRLHITHERLAIELGTAREVVSRVLKDFAEKGAIASQRGKITILNRSFLTAMSEPPL</sequence>
<organism evidence="7 8">
    <name type="scientific">Paenibacillus thalictri</name>
    <dbReference type="NCBI Taxonomy" id="2527873"/>
    <lineage>
        <taxon>Bacteria</taxon>
        <taxon>Bacillati</taxon>
        <taxon>Bacillota</taxon>
        <taxon>Bacilli</taxon>
        <taxon>Bacillales</taxon>
        <taxon>Paenibacillaceae</taxon>
        <taxon>Paenibacillus</taxon>
    </lineage>
</organism>
<evidence type="ECO:0000259" key="6">
    <source>
        <dbReference type="PROSITE" id="PS51063"/>
    </source>
</evidence>
<dbReference type="GO" id="GO:0003700">
    <property type="term" value="F:DNA-binding transcription factor activity"/>
    <property type="evidence" value="ECO:0007669"/>
    <property type="project" value="TreeGrafter"/>
</dbReference>
<dbReference type="InterPro" id="IPR014710">
    <property type="entry name" value="RmlC-like_jellyroll"/>
</dbReference>
<evidence type="ECO:0000313" key="8">
    <source>
        <dbReference type="Proteomes" id="UP000293142"/>
    </source>
</evidence>
<dbReference type="SUPFAM" id="SSF51206">
    <property type="entry name" value="cAMP-binding domain-like"/>
    <property type="match status" value="1"/>
</dbReference>
<dbReference type="Pfam" id="PF13545">
    <property type="entry name" value="HTH_Crp_2"/>
    <property type="match status" value="1"/>
</dbReference>
<keyword evidence="4" id="KW-0804">Transcription</keyword>
<dbReference type="PROSITE" id="PS50042">
    <property type="entry name" value="CNMP_BINDING_3"/>
    <property type="match status" value="1"/>
</dbReference>
<protein>
    <submittedName>
        <fullName evidence="7">Crp/Fnr family transcriptional regulator</fullName>
    </submittedName>
</protein>
<feature type="domain" description="HTH crp-type" evidence="6">
    <location>
        <begin position="151"/>
        <end position="215"/>
    </location>
</feature>
<dbReference type="PANTHER" id="PTHR24567">
    <property type="entry name" value="CRP FAMILY TRANSCRIPTIONAL REGULATORY PROTEIN"/>
    <property type="match status" value="1"/>
</dbReference>
<evidence type="ECO:0000256" key="3">
    <source>
        <dbReference type="ARBA" id="ARBA00023159"/>
    </source>
</evidence>
<evidence type="ECO:0000256" key="2">
    <source>
        <dbReference type="ARBA" id="ARBA00023125"/>
    </source>
</evidence>
<dbReference type="InterPro" id="IPR012318">
    <property type="entry name" value="HTH_CRP"/>
</dbReference>
<comment type="caution">
    <text evidence="7">The sequence shown here is derived from an EMBL/GenBank/DDBJ whole genome shotgun (WGS) entry which is preliminary data.</text>
</comment>
<keyword evidence="1" id="KW-0805">Transcription regulation</keyword>
<evidence type="ECO:0000259" key="5">
    <source>
        <dbReference type="PROSITE" id="PS50042"/>
    </source>
</evidence>
<dbReference type="InterPro" id="IPR036388">
    <property type="entry name" value="WH-like_DNA-bd_sf"/>
</dbReference>
<evidence type="ECO:0000313" key="7">
    <source>
        <dbReference type="EMBL" id="TBL73949.1"/>
    </source>
</evidence>
<evidence type="ECO:0000256" key="4">
    <source>
        <dbReference type="ARBA" id="ARBA00023163"/>
    </source>
</evidence>
<dbReference type="Gene3D" id="2.60.120.10">
    <property type="entry name" value="Jelly Rolls"/>
    <property type="match status" value="1"/>
</dbReference>
<dbReference type="Pfam" id="PF00027">
    <property type="entry name" value="cNMP_binding"/>
    <property type="match status" value="1"/>
</dbReference>
<dbReference type="GO" id="GO:0005829">
    <property type="term" value="C:cytosol"/>
    <property type="evidence" value="ECO:0007669"/>
    <property type="project" value="TreeGrafter"/>
</dbReference>
<dbReference type="CDD" id="cd00092">
    <property type="entry name" value="HTH_CRP"/>
    <property type="match status" value="1"/>
</dbReference>
<dbReference type="GO" id="GO:0003677">
    <property type="term" value="F:DNA binding"/>
    <property type="evidence" value="ECO:0007669"/>
    <property type="project" value="UniProtKB-KW"/>
</dbReference>
<dbReference type="InterPro" id="IPR050397">
    <property type="entry name" value="Env_Response_Regulators"/>
</dbReference>
<keyword evidence="8" id="KW-1185">Reference proteome</keyword>
<dbReference type="SUPFAM" id="SSF46785">
    <property type="entry name" value="Winged helix' DNA-binding domain"/>
    <property type="match status" value="1"/>
</dbReference>
<dbReference type="PROSITE" id="PS51063">
    <property type="entry name" value="HTH_CRP_2"/>
    <property type="match status" value="1"/>
</dbReference>
<feature type="domain" description="Cyclic nucleotide-binding" evidence="5">
    <location>
        <begin position="43"/>
        <end position="137"/>
    </location>
</feature>
<proteinExistence type="predicted"/>
<keyword evidence="3" id="KW-0010">Activator</keyword>
<reference evidence="7 8" key="1">
    <citation type="submission" date="2019-02" db="EMBL/GenBank/DDBJ databases">
        <title>Paenibacillus sp. nov., isolated from surface-sterilized tissue of Thalictrum simplex L.</title>
        <authorList>
            <person name="Tuo L."/>
        </authorList>
    </citation>
    <scope>NUCLEOTIDE SEQUENCE [LARGE SCALE GENOMIC DNA]</scope>
    <source>
        <strain evidence="7 8">N2SHLJ1</strain>
    </source>
</reference>
<gene>
    <name evidence="7" type="ORF">EYB31_25985</name>
</gene>
<dbReference type="InterPro" id="IPR018490">
    <property type="entry name" value="cNMP-bd_dom_sf"/>
</dbReference>
<dbReference type="OrthoDB" id="9776746at2"/>
<keyword evidence="2" id="KW-0238">DNA-binding</keyword>
<dbReference type="Proteomes" id="UP000293142">
    <property type="component" value="Unassembled WGS sequence"/>
</dbReference>
<name>A0A4Q9DJ42_9BACL</name>
<dbReference type="RefSeq" id="WP_131016356.1">
    <property type="nucleotide sequence ID" value="NZ_SIRE01000020.1"/>
</dbReference>
<accession>A0A4Q9DJ42</accession>
<dbReference type="InterPro" id="IPR036390">
    <property type="entry name" value="WH_DNA-bd_sf"/>
</dbReference>
<dbReference type="SMART" id="SM00419">
    <property type="entry name" value="HTH_CRP"/>
    <property type="match status" value="1"/>
</dbReference>
<dbReference type="EMBL" id="SIRE01000020">
    <property type="protein sequence ID" value="TBL73949.1"/>
    <property type="molecule type" value="Genomic_DNA"/>
</dbReference>
<dbReference type="CDD" id="cd00038">
    <property type="entry name" value="CAP_ED"/>
    <property type="match status" value="1"/>
</dbReference>
<dbReference type="AlphaFoldDB" id="A0A4Q9DJ42"/>
<dbReference type="InterPro" id="IPR000595">
    <property type="entry name" value="cNMP-bd_dom"/>
</dbReference>